<evidence type="ECO:0000313" key="4">
    <source>
        <dbReference type="Proteomes" id="UP001565368"/>
    </source>
</evidence>
<protein>
    <submittedName>
        <fullName evidence="3">Uncharacterized protein</fullName>
    </submittedName>
</protein>
<keyword evidence="2" id="KW-0472">Membrane</keyword>
<name>A0ABR3PWG6_9TREE</name>
<keyword evidence="2" id="KW-0812">Transmembrane</keyword>
<keyword evidence="4" id="KW-1185">Reference proteome</keyword>
<evidence type="ECO:0000313" key="3">
    <source>
        <dbReference type="EMBL" id="KAL1406774.1"/>
    </source>
</evidence>
<keyword evidence="2" id="KW-1133">Transmembrane helix</keyword>
<sequence length="174" mass="18015">MSPTPPASMSLINTVHAHIDSLGLPRVTHMFGTPPPSPGEAKSAPPPPPPASYPSSPYLSSPAPVRAPSPRGLPTPVSATRATHAPTGLARFSTRLTTRAAIMAVCALALLTLVHFLVFIEGAPLSSRLAAPLPDADVHNFKVARLGQAEGVKVAPNGWVGPYRGGLPIHAQRA</sequence>
<dbReference type="GeneID" id="95987222"/>
<dbReference type="EMBL" id="JBBXJM010000005">
    <property type="protein sequence ID" value="KAL1406774.1"/>
    <property type="molecule type" value="Genomic_DNA"/>
</dbReference>
<reference evidence="3 4" key="1">
    <citation type="submission" date="2023-08" db="EMBL/GenBank/DDBJ databases">
        <title>Annotated Genome Sequence of Vanrija albida AlHP1.</title>
        <authorList>
            <person name="Herzog R."/>
        </authorList>
    </citation>
    <scope>NUCLEOTIDE SEQUENCE [LARGE SCALE GENOMIC DNA]</scope>
    <source>
        <strain evidence="3 4">AlHP1</strain>
    </source>
</reference>
<feature type="region of interest" description="Disordered" evidence="1">
    <location>
        <begin position="26"/>
        <end position="82"/>
    </location>
</feature>
<accession>A0ABR3PWG6</accession>
<organism evidence="3 4">
    <name type="scientific">Vanrija albida</name>
    <dbReference type="NCBI Taxonomy" id="181172"/>
    <lineage>
        <taxon>Eukaryota</taxon>
        <taxon>Fungi</taxon>
        <taxon>Dikarya</taxon>
        <taxon>Basidiomycota</taxon>
        <taxon>Agaricomycotina</taxon>
        <taxon>Tremellomycetes</taxon>
        <taxon>Trichosporonales</taxon>
        <taxon>Trichosporonaceae</taxon>
        <taxon>Vanrija</taxon>
    </lineage>
</organism>
<dbReference type="Proteomes" id="UP001565368">
    <property type="component" value="Unassembled WGS sequence"/>
</dbReference>
<comment type="caution">
    <text evidence="3">The sequence shown here is derived from an EMBL/GenBank/DDBJ whole genome shotgun (WGS) entry which is preliminary data.</text>
</comment>
<evidence type="ECO:0000256" key="1">
    <source>
        <dbReference type="SAM" id="MobiDB-lite"/>
    </source>
</evidence>
<proteinExistence type="predicted"/>
<feature type="transmembrane region" description="Helical" evidence="2">
    <location>
        <begin position="100"/>
        <end position="120"/>
    </location>
</feature>
<dbReference type="RefSeq" id="XP_069206718.1">
    <property type="nucleotide sequence ID" value="XM_069354647.1"/>
</dbReference>
<feature type="compositionally biased region" description="Low complexity" evidence="1">
    <location>
        <begin position="53"/>
        <end position="64"/>
    </location>
</feature>
<gene>
    <name evidence="3" type="ORF">Q8F55_006179</name>
</gene>
<evidence type="ECO:0000256" key="2">
    <source>
        <dbReference type="SAM" id="Phobius"/>
    </source>
</evidence>
<feature type="compositionally biased region" description="Pro residues" evidence="1">
    <location>
        <begin position="33"/>
        <end position="52"/>
    </location>
</feature>